<dbReference type="EC" id="3.1.1.29" evidence="1 8"/>
<comment type="catalytic activity">
    <reaction evidence="6 8 9">
        <text>an N-acyl-L-alpha-aminoacyl-tRNA + H2O = an N-acyl-L-amino acid + a tRNA + H(+)</text>
        <dbReference type="Rhea" id="RHEA:54448"/>
        <dbReference type="Rhea" id="RHEA-COMP:10123"/>
        <dbReference type="Rhea" id="RHEA-COMP:13883"/>
        <dbReference type="ChEBI" id="CHEBI:15377"/>
        <dbReference type="ChEBI" id="CHEBI:15378"/>
        <dbReference type="ChEBI" id="CHEBI:59874"/>
        <dbReference type="ChEBI" id="CHEBI:78442"/>
        <dbReference type="ChEBI" id="CHEBI:138191"/>
        <dbReference type="EC" id="3.1.1.29"/>
    </reaction>
</comment>
<dbReference type="Gene3D" id="3.40.50.1470">
    <property type="entry name" value="Peptidyl-tRNA hydrolase"/>
    <property type="match status" value="1"/>
</dbReference>
<feature type="binding site" evidence="8">
    <location>
        <position position="15"/>
    </location>
    <ligand>
        <name>tRNA</name>
        <dbReference type="ChEBI" id="CHEBI:17843"/>
    </ligand>
</feature>
<dbReference type="EMBL" id="MPDK01000003">
    <property type="protein sequence ID" value="PWI58444.1"/>
    <property type="molecule type" value="Genomic_DNA"/>
</dbReference>
<evidence type="ECO:0000256" key="10">
    <source>
        <dbReference type="RuleBase" id="RU004320"/>
    </source>
</evidence>
<dbReference type="GO" id="GO:0004045">
    <property type="term" value="F:peptidyl-tRNA hydrolase activity"/>
    <property type="evidence" value="ECO:0007669"/>
    <property type="project" value="UniProtKB-UniRule"/>
</dbReference>
<evidence type="ECO:0000256" key="9">
    <source>
        <dbReference type="RuleBase" id="RU000673"/>
    </source>
</evidence>
<comment type="subunit">
    <text evidence="8">Monomer.</text>
</comment>
<feature type="site" description="Stabilizes the basic form of H active site to accept a proton" evidence="8">
    <location>
        <position position="94"/>
    </location>
</feature>
<dbReference type="PANTHER" id="PTHR17224:SF1">
    <property type="entry name" value="PEPTIDYL-TRNA HYDROLASE"/>
    <property type="match status" value="1"/>
</dbReference>
<comment type="subcellular location">
    <subcellularLocation>
        <location evidence="8">Cytoplasm</location>
    </subcellularLocation>
</comment>
<comment type="function">
    <text evidence="8">Catalyzes the release of premature peptidyl moieties from peptidyl-tRNA molecules trapped in stalled 50S ribosomal subunits, and thus maintains levels of free tRNAs and 50S ribosomes.</text>
</comment>
<name>A0A2U3DAY4_SULT2</name>
<dbReference type="HAMAP" id="MF_00083">
    <property type="entry name" value="Pept_tRNA_hydro_bact"/>
    <property type="match status" value="1"/>
</dbReference>
<evidence type="ECO:0000256" key="6">
    <source>
        <dbReference type="ARBA" id="ARBA00048707"/>
    </source>
</evidence>
<evidence type="ECO:0000256" key="2">
    <source>
        <dbReference type="ARBA" id="ARBA00022555"/>
    </source>
</evidence>
<keyword evidence="3 8" id="KW-0378">Hydrolase</keyword>
<dbReference type="GO" id="GO:0072344">
    <property type="term" value="P:rescue of stalled ribosome"/>
    <property type="evidence" value="ECO:0007669"/>
    <property type="project" value="UniProtKB-UniRule"/>
</dbReference>
<dbReference type="RefSeq" id="WP_245926215.1">
    <property type="nucleotide sequence ID" value="NZ_MPDK01000003.1"/>
</dbReference>
<organism evidence="11 12">
    <name type="scientific">Sulfoacidibacillus thermotolerans</name>
    <name type="common">Acidibacillus sulfuroxidans</name>
    <dbReference type="NCBI Taxonomy" id="1765684"/>
    <lineage>
        <taxon>Bacteria</taxon>
        <taxon>Bacillati</taxon>
        <taxon>Bacillota</taxon>
        <taxon>Bacilli</taxon>
        <taxon>Bacillales</taxon>
        <taxon>Alicyclobacillaceae</taxon>
        <taxon>Sulfoacidibacillus</taxon>
    </lineage>
</organism>
<evidence type="ECO:0000256" key="8">
    <source>
        <dbReference type="HAMAP-Rule" id="MF_00083"/>
    </source>
</evidence>
<dbReference type="GO" id="GO:0000049">
    <property type="term" value="F:tRNA binding"/>
    <property type="evidence" value="ECO:0007669"/>
    <property type="project" value="UniProtKB-UniRule"/>
</dbReference>
<dbReference type="NCBIfam" id="TIGR00447">
    <property type="entry name" value="pth"/>
    <property type="match status" value="1"/>
</dbReference>
<keyword evidence="8" id="KW-0963">Cytoplasm</keyword>
<feature type="binding site" evidence="8">
    <location>
        <position position="67"/>
    </location>
    <ligand>
        <name>tRNA</name>
        <dbReference type="ChEBI" id="CHEBI:17843"/>
    </ligand>
</feature>
<keyword evidence="2 8" id="KW-0820">tRNA-binding</keyword>
<dbReference type="Proteomes" id="UP000245380">
    <property type="component" value="Unassembled WGS sequence"/>
</dbReference>
<reference evidence="11 12" key="1">
    <citation type="submission" date="2016-11" db="EMBL/GenBank/DDBJ databases">
        <title>Comparative genomics of Acidibacillus ferroxidans species.</title>
        <authorList>
            <person name="Oliveira G."/>
            <person name="Nunes G."/>
            <person name="Oliveira R."/>
            <person name="Araujo F."/>
            <person name="Salim A."/>
            <person name="Scholte L."/>
            <person name="Morais D."/>
            <person name="Nancucheo I."/>
            <person name="Johnson D.B."/>
            <person name="Grail B."/>
            <person name="Bittencourt J."/>
            <person name="Valadares R."/>
        </authorList>
    </citation>
    <scope>NUCLEOTIDE SEQUENCE [LARGE SCALE GENOMIC DNA]</scope>
    <source>
        <strain evidence="11 12">Y002</strain>
    </source>
</reference>
<comment type="caution">
    <text evidence="11">The sequence shown here is derived from an EMBL/GenBank/DDBJ whole genome shotgun (WGS) entry which is preliminary data.</text>
</comment>
<evidence type="ECO:0000313" key="11">
    <source>
        <dbReference type="EMBL" id="PWI58444.1"/>
    </source>
</evidence>
<dbReference type="InterPro" id="IPR001328">
    <property type="entry name" value="Pept_tRNA_hydro"/>
</dbReference>
<sequence>MSKLIVGLGNPGKEYEKTRHNVGFMVIDSLAQSLGIVSAKEKWRSLVAESMVEGERVYLMRPQTYMNVSGEAIRAAVDYLKLDRLSEQLLVIYDDMDLPIGKVRLREKGSAGGHNGVKSIIWHLGTEEFPRIRVGIGHPPADVAVVDYVLSRFSKVEHAQIALAVEYSAKAALAFCNTPFPIVMNAFN</sequence>
<dbReference type="GO" id="GO:0005737">
    <property type="term" value="C:cytoplasm"/>
    <property type="evidence" value="ECO:0007669"/>
    <property type="project" value="UniProtKB-SubCell"/>
</dbReference>
<dbReference type="InterPro" id="IPR036416">
    <property type="entry name" value="Pept_tRNA_hydro_sf"/>
</dbReference>
<dbReference type="PANTHER" id="PTHR17224">
    <property type="entry name" value="PEPTIDYL-TRNA HYDROLASE"/>
    <property type="match status" value="1"/>
</dbReference>
<feature type="active site" description="Proton acceptor" evidence="8">
    <location>
        <position position="20"/>
    </location>
</feature>
<feature type="site" description="Discriminates between blocked and unblocked aminoacyl-tRNA" evidence="8">
    <location>
        <position position="10"/>
    </location>
</feature>
<evidence type="ECO:0000256" key="5">
    <source>
        <dbReference type="ARBA" id="ARBA00038063"/>
    </source>
</evidence>
<evidence type="ECO:0000256" key="4">
    <source>
        <dbReference type="ARBA" id="ARBA00022884"/>
    </source>
</evidence>
<feature type="binding site" evidence="8">
    <location>
        <position position="115"/>
    </location>
    <ligand>
        <name>tRNA</name>
        <dbReference type="ChEBI" id="CHEBI:17843"/>
    </ligand>
</feature>
<evidence type="ECO:0000313" key="12">
    <source>
        <dbReference type="Proteomes" id="UP000245380"/>
    </source>
</evidence>
<dbReference type="GO" id="GO:0006515">
    <property type="term" value="P:protein quality control for misfolded or incompletely synthesized proteins"/>
    <property type="evidence" value="ECO:0007669"/>
    <property type="project" value="UniProtKB-UniRule"/>
</dbReference>
<comment type="similarity">
    <text evidence="5 8 10">Belongs to the PTH family.</text>
</comment>
<dbReference type="PROSITE" id="PS01196">
    <property type="entry name" value="PEPT_TRNA_HYDROL_2"/>
    <property type="match status" value="1"/>
</dbReference>
<proteinExistence type="inferred from homology"/>
<keyword evidence="12" id="KW-1185">Reference proteome</keyword>
<dbReference type="Pfam" id="PF01195">
    <property type="entry name" value="Pept_tRNA_hydro"/>
    <property type="match status" value="1"/>
</dbReference>
<dbReference type="InterPro" id="IPR018171">
    <property type="entry name" value="Pept_tRNA_hydro_CS"/>
</dbReference>
<feature type="binding site" evidence="8">
    <location>
        <position position="65"/>
    </location>
    <ligand>
        <name>tRNA</name>
        <dbReference type="ChEBI" id="CHEBI:17843"/>
    </ligand>
</feature>
<evidence type="ECO:0000256" key="1">
    <source>
        <dbReference type="ARBA" id="ARBA00013260"/>
    </source>
</evidence>
<dbReference type="SUPFAM" id="SSF53178">
    <property type="entry name" value="Peptidyl-tRNA hydrolase-like"/>
    <property type="match status" value="1"/>
</dbReference>
<gene>
    <name evidence="8" type="primary">pth</name>
    <name evidence="11" type="ORF">BM613_02635</name>
</gene>
<keyword evidence="4 8" id="KW-0694">RNA-binding</keyword>
<comment type="function">
    <text evidence="8">Hydrolyzes ribosome-free peptidyl-tRNAs (with 1 or more amino acids incorporated), which drop off the ribosome during protein synthesis, or as a result of ribosome stalling.</text>
</comment>
<dbReference type="AlphaFoldDB" id="A0A2U3DAY4"/>
<accession>A0A2U3DAY4</accession>
<dbReference type="PROSITE" id="PS01195">
    <property type="entry name" value="PEPT_TRNA_HYDROL_1"/>
    <property type="match status" value="1"/>
</dbReference>
<evidence type="ECO:0000256" key="7">
    <source>
        <dbReference type="ARBA" id="ARBA00050038"/>
    </source>
</evidence>
<dbReference type="FunFam" id="3.40.50.1470:FF:000001">
    <property type="entry name" value="Peptidyl-tRNA hydrolase"/>
    <property type="match status" value="1"/>
</dbReference>
<protein>
    <recommendedName>
        <fullName evidence="7 8">Peptidyl-tRNA hydrolase</fullName>
        <shortName evidence="8">Pth</shortName>
        <ecNumber evidence="1 8">3.1.1.29</ecNumber>
    </recommendedName>
</protein>
<dbReference type="CDD" id="cd00462">
    <property type="entry name" value="PTH"/>
    <property type="match status" value="1"/>
</dbReference>
<evidence type="ECO:0000256" key="3">
    <source>
        <dbReference type="ARBA" id="ARBA00022801"/>
    </source>
</evidence>